<feature type="transmembrane region" description="Helical" evidence="1">
    <location>
        <begin position="41"/>
        <end position="63"/>
    </location>
</feature>
<dbReference type="EMBL" id="JBHTCO010000019">
    <property type="protein sequence ID" value="MFC7394155.1"/>
    <property type="molecule type" value="Genomic_DNA"/>
</dbReference>
<comment type="caution">
    <text evidence="2">The sequence shown here is derived from an EMBL/GenBank/DDBJ whole genome shotgun (WGS) entry which is preliminary data.</text>
</comment>
<organism evidence="2 3">
    <name type="scientific">Scopulibacillus cellulosilyticus</name>
    <dbReference type="NCBI Taxonomy" id="2665665"/>
    <lineage>
        <taxon>Bacteria</taxon>
        <taxon>Bacillati</taxon>
        <taxon>Bacillota</taxon>
        <taxon>Bacilli</taxon>
        <taxon>Bacillales</taxon>
        <taxon>Sporolactobacillaceae</taxon>
        <taxon>Scopulibacillus</taxon>
    </lineage>
</organism>
<keyword evidence="1" id="KW-0472">Membrane</keyword>
<accession>A0ABW2Q285</accession>
<dbReference type="Proteomes" id="UP001596505">
    <property type="component" value="Unassembled WGS sequence"/>
</dbReference>
<protein>
    <submittedName>
        <fullName evidence="2">DUF2627 domain-containing protein</fullName>
    </submittedName>
</protein>
<dbReference type="InterPro" id="IPR020138">
    <property type="entry name" value="Uncharacterised_YqzF"/>
</dbReference>
<keyword evidence="1" id="KW-0812">Transmembrane</keyword>
<evidence type="ECO:0000256" key="1">
    <source>
        <dbReference type="SAM" id="Phobius"/>
    </source>
</evidence>
<keyword evidence="3" id="KW-1185">Reference proteome</keyword>
<evidence type="ECO:0000313" key="3">
    <source>
        <dbReference type="Proteomes" id="UP001596505"/>
    </source>
</evidence>
<dbReference type="Pfam" id="PF11118">
    <property type="entry name" value="DUF2627"/>
    <property type="match status" value="1"/>
</dbReference>
<keyword evidence="1" id="KW-1133">Transmembrane helix</keyword>
<dbReference type="RefSeq" id="WP_380967237.1">
    <property type="nucleotide sequence ID" value="NZ_JBHTCO010000019.1"/>
</dbReference>
<evidence type="ECO:0000313" key="2">
    <source>
        <dbReference type="EMBL" id="MFC7394155.1"/>
    </source>
</evidence>
<proteinExistence type="predicted"/>
<sequence>MSRFIALLIIVIPGAVAAIGIKLMRDTLFDYLNAPFPWIWLQFVSGLIFALVGITFIGGWIYYRDKKRNYSYREKRRKELAKRTKKM</sequence>
<gene>
    <name evidence="2" type="ORF">ACFQRG_14455</name>
</gene>
<reference evidence="3" key="1">
    <citation type="journal article" date="2019" name="Int. J. Syst. Evol. Microbiol.">
        <title>The Global Catalogue of Microorganisms (GCM) 10K type strain sequencing project: providing services to taxonomists for standard genome sequencing and annotation.</title>
        <authorList>
            <consortium name="The Broad Institute Genomics Platform"/>
            <consortium name="The Broad Institute Genome Sequencing Center for Infectious Disease"/>
            <person name="Wu L."/>
            <person name="Ma J."/>
        </authorList>
    </citation>
    <scope>NUCLEOTIDE SEQUENCE [LARGE SCALE GENOMIC DNA]</scope>
    <source>
        <strain evidence="3">CGMCC 1.16305</strain>
    </source>
</reference>
<name>A0ABW2Q285_9BACL</name>